<keyword evidence="9" id="KW-1185">Reference proteome</keyword>
<dbReference type="PANTHER" id="PTHR22881">
    <property type="entry name" value="BROMODOMAIN CONTAINING PROTEIN"/>
    <property type="match status" value="1"/>
</dbReference>
<dbReference type="Pfam" id="PF00439">
    <property type="entry name" value="Bromodomain"/>
    <property type="match status" value="1"/>
</dbReference>
<evidence type="ECO:0000256" key="1">
    <source>
        <dbReference type="ARBA" id="ARBA00023117"/>
    </source>
</evidence>
<dbReference type="VEuPathDB" id="FungiDB:RhiirA1_342998"/>
<dbReference type="PROSITE" id="PS50014">
    <property type="entry name" value="BROMODOMAIN_2"/>
    <property type="match status" value="1"/>
</dbReference>
<keyword evidence="1 2" id="KW-0103">Bromodomain</keyword>
<dbReference type="InterPro" id="IPR051831">
    <property type="entry name" value="Bromodomain_contain_prot"/>
</dbReference>
<protein>
    <submittedName>
        <fullName evidence="5">Bromodomain-containing protein</fullName>
    </submittedName>
</protein>
<evidence type="ECO:0000259" key="3">
    <source>
        <dbReference type="PROSITE" id="PS50014"/>
    </source>
</evidence>
<dbReference type="InterPro" id="IPR036427">
    <property type="entry name" value="Bromodomain-like_sf"/>
</dbReference>
<sequence>FLEPVDTSIVTDYSTIISNPMDLGTMRRKVNNNEYTDIDTFKNDLALICNNCKTYNSPETLYYKSAEKLWTFGEKAIERERDSILLEEEKAKALKGFISVEDGKKVGKFHTMIFRNCSMVSDFNFTRIGYH</sequence>
<feature type="domain" description="Bromo" evidence="3">
    <location>
        <begin position="1"/>
        <end position="63"/>
    </location>
</feature>
<name>A0A2I1EQL6_9GLOM</name>
<organism evidence="5 7">
    <name type="scientific">Rhizophagus irregularis</name>
    <dbReference type="NCBI Taxonomy" id="588596"/>
    <lineage>
        <taxon>Eukaryota</taxon>
        <taxon>Fungi</taxon>
        <taxon>Fungi incertae sedis</taxon>
        <taxon>Mucoromycota</taxon>
        <taxon>Glomeromycotina</taxon>
        <taxon>Glomeromycetes</taxon>
        <taxon>Glomerales</taxon>
        <taxon>Glomeraceae</taxon>
        <taxon>Rhizophagus</taxon>
    </lineage>
</organism>
<dbReference type="AlphaFoldDB" id="A0A2I1EQL6"/>
<evidence type="ECO:0000313" key="5">
    <source>
        <dbReference type="EMBL" id="PKC66781.1"/>
    </source>
</evidence>
<feature type="non-terminal residue" evidence="5">
    <location>
        <position position="1"/>
    </location>
</feature>
<dbReference type="EMBL" id="LLXJ01000517">
    <property type="protein sequence ID" value="PKC08749.1"/>
    <property type="molecule type" value="Genomic_DNA"/>
</dbReference>
<dbReference type="InterPro" id="IPR001487">
    <property type="entry name" value="Bromodomain"/>
</dbReference>
<dbReference type="Proteomes" id="UP000232722">
    <property type="component" value="Unassembled WGS sequence"/>
</dbReference>
<dbReference type="GO" id="GO:0006325">
    <property type="term" value="P:chromatin organization"/>
    <property type="evidence" value="ECO:0007669"/>
    <property type="project" value="UniProtKB-ARBA"/>
</dbReference>
<dbReference type="GO" id="GO:0005634">
    <property type="term" value="C:nucleus"/>
    <property type="evidence" value="ECO:0007669"/>
    <property type="project" value="TreeGrafter"/>
</dbReference>
<reference evidence="4 8" key="2">
    <citation type="submission" date="2017-09" db="EMBL/GenBank/DDBJ databases">
        <title>Extensive intraspecific genome diversity in a model arbuscular mycorrhizal fungus.</title>
        <authorList>
            <person name="Chen E.C."/>
            <person name="Morin E."/>
            <person name="Beaudet D."/>
            <person name="Noel J."/>
            <person name="Ndikumana S."/>
            <person name="Charron P."/>
            <person name="St-Onge C."/>
            <person name="Giorgi J."/>
            <person name="Grigoriev I.V."/>
            <person name="Roux C."/>
            <person name="Martin F.M."/>
            <person name="Corradi N."/>
        </authorList>
    </citation>
    <scope>NUCLEOTIDE SEQUENCE [LARGE SCALE GENOMIC DNA]</scope>
    <source>
        <strain evidence="4 8">A5</strain>
    </source>
</reference>
<dbReference type="Gene3D" id="1.20.920.10">
    <property type="entry name" value="Bromodomain-like"/>
    <property type="match status" value="1"/>
</dbReference>
<evidence type="ECO:0000313" key="7">
    <source>
        <dbReference type="Proteomes" id="UP000232688"/>
    </source>
</evidence>
<dbReference type="SUPFAM" id="SSF47370">
    <property type="entry name" value="Bromodomain"/>
    <property type="match status" value="1"/>
</dbReference>
<dbReference type="GO" id="GO:0006357">
    <property type="term" value="P:regulation of transcription by RNA polymerase II"/>
    <property type="evidence" value="ECO:0007669"/>
    <property type="project" value="TreeGrafter"/>
</dbReference>
<evidence type="ECO:0000313" key="9">
    <source>
        <dbReference type="Proteomes" id="UP000234323"/>
    </source>
</evidence>
<evidence type="ECO:0000313" key="4">
    <source>
        <dbReference type="EMBL" id="PKC08749.1"/>
    </source>
</evidence>
<evidence type="ECO:0000313" key="6">
    <source>
        <dbReference type="EMBL" id="PKY50749.1"/>
    </source>
</evidence>
<evidence type="ECO:0000313" key="8">
    <source>
        <dbReference type="Proteomes" id="UP000232722"/>
    </source>
</evidence>
<reference evidence="4 8" key="1">
    <citation type="submission" date="2016-04" db="EMBL/GenBank/DDBJ databases">
        <title>Genome analyses suggest a sexual origin of heterokaryosis in a supposedly ancient asexual fungus.</title>
        <authorList>
            <person name="Ropars J."/>
            <person name="Sedzielewska K."/>
            <person name="Noel J."/>
            <person name="Charron P."/>
            <person name="Farinelli L."/>
            <person name="Marton T."/>
            <person name="Kruger M."/>
            <person name="Pelin A."/>
            <person name="Brachmann A."/>
            <person name="Corradi N."/>
        </authorList>
    </citation>
    <scope>NUCLEOTIDE SEQUENCE [LARGE SCALE GENOMIC DNA]</scope>
    <source>
        <strain evidence="6 9">A4</strain>
        <strain evidence="4 8">A5</strain>
    </source>
</reference>
<accession>A0A2I1EQL6</accession>
<dbReference type="PRINTS" id="PR00503">
    <property type="entry name" value="BROMODOMAIN"/>
</dbReference>
<dbReference type="VEuPathDB" id="FungiDB:RhiirFUN_019593"/>
<proteinExistence type="predicted"/>
<comment type="caution">
    <text evidence="5">The sequence shown here is derived from an EMBL/GenBank/DDBJ whole genome shotgun (WGS) entry which is preliminary data.</text>
</comment>
<evidence type="ECO:0000256" key="2">
    <source>
        <dbReference type="PROSITE-ProRule" id="PRU00035"/>
    </source>
</evidence>
<dbReference type="VEuPathDB" id="FungiDB:FUN_018212"/>
<dbReference type="EMBL" id="LLXI01000915">
    <property type="protein sequence ID" value="PKY50749.1"/>
    <property type="molecule type" value="Genomic_DNA"/>
</dbReference>
<gene>
    <name evidence="5" type="ORF">RhiirA1_342998</name>
    <name evidence="6" type="ORF">RhiirA4_324579</name>
    <name evidence="4" type="ORF">RhiirA5_290654</name>
</gene>
<dbReference type="EMBL" id="LLXH01000438">
    <property type="protein sequence ID" value="PKC66781.1"/>
    <property type="molecule type" value="Genomic_DNA"/>
</dbReference>
<dbReference type="Proteomes" id="UP000232688">
    <property type="component" value="Unassembled WGS sequence"/>
</dbReference>
<reference evidence="5 7" key="3">
    <citation type="submission" date="2017-10" db="EMBL/GenBank/DDBJ databases">
        <title>Extensive intraspecific genome diversity in a model arbuscular mycorrhizal fungus.</title>
        <authorList>
            <person name="Chen E.C.H."/>
            <person name="Morin E."/>
            <person name="Baudet D."/>
            <person name="Noel J."/>
            <person name="Ndikumana S."/>
            <person name="Charron P."/>
            <person name="St-Onge C."/>
            <person name="Giorgi J."/>
            <person name="Grigoriev I.V."/>
            <person name="Roux C."/>
            <person name="Martin F.M."/>
            <person name="Corradi N."/>
        </authorList>
    </citation>
    <scope>NUCLEOTIDE SEQUENCE [LARGE SCALE GENOMIC DNA]</scope>
    <source>
        <strain evidence="5 7">A1</strain>
    </source>
</reference>
<dbReference type="OrthoDB" id="21449at2759"/>
<dbReference type="PANTHER" id="PTHR22881:SF27">
    <property type="entry name" value="BROMODOMAIN CONTAINING 7_9"/>
    <property type="match status" value="1"/>
</dbReference>
<dbReference type="Proteomes" id="UP000234323">
    <property type="component" value="Unassembled WGS sequence"/>
</dbReference>
<reference evidence="5 7" key="4">
    <citation type="submission" date="2017-10" db="EMBL/GenBank/DDBJ databases">
        <title>Genome analyses suggest a sexual origin of heterokaryosis in a supposedly ancient asexual fungus.</title>
        <authorList>
            <person name="Corradi N."/>
            <person name="Sedzielewska K."/>
            <person name="Noel J."/>
            <person name="Charron P."/>
            <person name="Farinelli L."/>
            <person name="Marton T."/>
            <person name="Kruger M."/>
            <person name="Pelin A."/>
            <person name="Brachmann A."/>
            <person name="Corradi N."/>
        </authorList>
    </citation>
    <scope>NUCLEOTIDE SEQUENCE [LARGE SCALE GENOMIC DNA]</scope>
    <source>
        <strain evidence="5 7">A1</strain>
    </source>
</reference>
<dbReference type="SMART" id="SM00297">
    <property type="entry name" value="BROMO"/>
    <property type="match status" value="1"/>
</dbReference>